<evidence type="ECO:0000313" key="9">
    <source>
        <dbReference type="EMBL" id="TDU26780.1"/>
    </source>
</evidence>
<dbReference type="PANTHER" id="PTHR42663">
    <property type="entry name" value="HYDROLASE C777.06C-RELATED-RELATED"/>
    <property type="match status" value="1"/>
</dbReference>
<dbReference type="EMBL" id="SOBT01000010">
    <property type="protein sequence ID" value="TDU26780.1"/>
    <property type="molecule type" value="Genomic_DNA"/>
</dbReference>
<reference evidence="9 10" key="1">
    <citation type="submission" date="2019-03" db="EMBL/GenBank/DDBJ databases">
        <title>Genomic Encyclopedia of Type Strains, Phase IV (KMG-IV): sequencing the most valuable type-strain genomes for metagenomic binning, comparative biology and taxonomic classification.</title>
        <authorList>
            <person name="Goeker M."/>
        </authorList>
    </citation>
    <scope>NUCLEOTIDE SEQUENCE [LARGE SCALE GENOMIC DNA]</scope>
    <source>
        <strain evidence="9 10">DSM 26377</strain>
    </source>
</reference>
<dbReference type="Gene3D" id="3.60.15.10">
    <property type="entry name" value="Ribonuclease Z/Hydroxyacylglutathione hydrolase-like"/>
    <property type="match status" value="1"/>
</dbReference>
<dbReference type="InterPro" id="IPR036866">
    <property type="entry name" value="RibonucZ/Hydroxyglut_hydro"/>
</dbReference>
<keyword evidence="4 7" id="KW-0813">Transport</keyword>
<dbReference type="NCBIfam" id="TIGR02108">
    <property type="entry name" value="PQQ_syn_pqqB"/>
    <property type="match status" value="1"/>
</dbReference>
<dbReference type="InterPro" id="IPR011842">
    <property type="entry name" value="PQQ_synth_PqqB"/>
</dbReference>
<organism evidence="9 10">
    <name type="scientific">Panacagrimonas perspica</name>
    <dbReference type="NCBI Taxonomy" id="381431"/>
    <lineage>
        <taxon>Bacteria</taxon>
        <taxon>Pseudomonadati</taxon>
        <taxon>Pseudomonadota</taxon>
        <taxon>Gammaproteobacteria</taxon>
        <taxon>Nevskiales</taxon>
        <taxon>Nevskiaceae</taxon>
        <taxon>Panacagrimonas</taxon>
    </lineage>
</organism>
<evidence type="ECO:0000256" key="6">
    <source>
        <dbReference type="ARBA" id="ARBA00030966"/>
    </source>
</evidence>
<gene>
    <name evidence="7" type="primary">pqqB</name>
    <name evidence="9" type="ORF">DFR24_3811</name>
</gene>
<dbReference type="CDD" id="cd16274">
    <property type="entry name" value="PQQB-like_MBL-fold"/>
    <property type="match status" value="1"/>
</dbReference>
<name>A0A4R7P1N9_9GAMM</name>
<evidence type="ECO:0000256" key="5">
    <source>
        <dbReference type="ARBA" id="ARBA00022905"/>
    </source>
</evidence>
<comment type="similarity">
    <text evidence="2 7">Belongs to the PqqB family.</text>
</comment>
<proteinExistence type="inferred from homology"/>
<evidence type="ECO:0000256" key="4">
    <source>
        <dbReference type="ARBA" id="ARBA00022448"/>
    </source>
</evidence>
<dbReference type="InterPro" id="IPR001279">
    <property type="entry name" value="Metallo-B-lactamas"/>
</dbReference>
<keyword evidence="10" id="KW-1185">Reference proteome</keyword>
<dbReference type="SUPFAM" id="SSF56281">
    <property type="entry name" value="Metallo-hydrolase/oxidoreductase"/>
    <property type="match status" value="1"/>
</dbReference>
<comment type="function">
    <text evidence="7">May be involved in the transport of PQQ or its precursor to the periplasm.</text>
</comment>
<protein>
    <recommendedName>
        <fullName evidence="3 7">Coenzyme PQQ synthesis protein B</fullName>
    </recommendedName>
    <alternativeName>
        <fullName evidence="6 7">Pyrroloquinoline quinone biosynthesis protein B</fullName>
    </alternativeName>
</protein>
<comment type="caution">
    <text evidence="9">The sequence shown here is derived from an EMBL/GenBank/DDBJ whole genome shotgun (WGS) entry which is preliminary data.</text>
</comment>
<dbReference type="AlphaFoldDB" id="A0A4R7P1N9"/>
<evidence type="ECO:0000256" key="3">
    <source>
        <dbReference type="ARBA" id="ARBA00015084"/>
    </source>
</evidence>
<feature type="domain" description="Metallo-beta-lactamase" evidence="8">
    <location>
        <begin position="53"/>
        <end position="277"/>
    </location>
</feature>
<dbReference type="PANTHER" id="PTHR42663:SF7">
    <property type="entry name" value="COENZYME PQQ SYNTHESIS PROTEIN B"/>
    <property type="match status" value="1"/>
</dbReference>
<evidence type="ECO:0000256" key="2">
    <source>
        <dbReference type="ARBA" id="ARBA00008481"/>
    </source>
</evidence>
<accession>A0A4R7P1N9</accession>
<dbReference type="Pfam" id="PF12706">
    <property type="entry name" value="Lactamase_B_2"/>
    <property type="match status" value="1"/>
</dbReference>
<keyword evidence="5 7" id="KW-0884">PQQ biosynthesis</keyword>
<evidence type="ECO:0000256" key="1">
    <source>
        <dbReference type="ARBA" id="ARBA00004886"/>
    </source>
</evidence>
<evidence type="ECO:0000256" key="7">
    <source>
        <dbReference type="HAMAP-Rule" id="MF_00653"/>
    </source>
</evidence>
<evidence type="ECO:0000259" key="8">
    <source>
        <dbReference type="Pfam" id="PF12706"/>
    </source>
</evidence>
<sequence>MPRMKALILGAAAGGAFPQWNSNAAACNRARSGDPAAPARTQASLAVSADGAHWFLLNASPDLRQQIESNAALQPRHGLRSTPISGVVLTGGDVDAIAGLLTLRERQPFTVYATRKVHDVLASNSIFNVLAADVVKRDVIAVGQPVTLRHADGADSGLTVELFPVPGKVPLYLEQADGSAPPIVQGEDTVGAVIRDGRSTLFYIPGCAAMNESLAARLRGAELVFFDGTLYRDDEMLRAGLGSKTGARMGHMSLSGPQGTLASFADLGVKRRVLVHINNSNPVLLADSPERAEVEAAGWIVGYDGLEIALD</sequence>
<dbReference type="GO" id="GO:0018189">
    <property type="term" value="P:pyrroloquinoline quinone biosynthetic process"/>
    <property type="evidence" value="ECO:0007669"/>
    <property type="project" value="UniProtKB-UniRule"/>
</dbReference>
<evidence type="ECO:0000313" key="10">
    <source>
        <dbReference type="Proteomes" id="UP000295341"/>
    </source>
</evidence>
<dbReference type="Proteomes" id="UP000295341">
    <property type="component" value="Unassembled WGS sequence"/>
</dbReference>
<dbReference type="HAMAP" id="MF_00653">
    <property type="entry name" value="PQQ_syn_PqqB"/>
    <property type="match status" value="1"/>
</dbReference>
<dbReference type="UniPathway" id="UPA00539"/>
<comment type="pathway">
    <text evidence="1 7">Cofactor biosynthesis; pyrroloquinoline quinone biosynthesis.</text>
</comment>